<proteinExistence type="inferred from homology"/>
<dbReference type="Gene3D" id="1.10.1740.10">
    <property type="match status" value="1"/>
</dbReference>
<dbReference type="InterPro" id="IPR013324">
    <property type="entry name" value="RNA_pol_sigma_r3/r4-like"/>
</dbReference>
<dbReference type="NCBIfam" id="TIGR02937">
    <property type="entry name" value="sigma70-ECF"/>
    <property type="match status" value="1"/>
</dbReference>
<dbReference type="Pfam" id="PF08281">
    <property type="entry name" value="Sigma70_r4_2"/>
    <property type="match status" value="1"/>
</dbReference>
<keyword evidence="3" id="KW-0731">Sigma factor</keyword>
<dbReference type="CDD" id="cd06171">
    <property type="entry name" value="Sigma70_r4"/>
    <property type="match status" value="1"/>
</dbReference>
<keyword evidence="2" id="KW-0805">Transcription regulation</keyword>
<gene>
    <name evidence="7" type="ORF">GWK09_01415</name>
</gene>
<protein>
    <submittedName>
        <fullName evidence="7">Sigma-70 family RNA polymerase sigma factor</fullName>
    </submittedName>
</protein>
<dbReference type="GO" id="GO:0016987">
    <property type="term" value="F:sigma factor activity"/>
    <property type="evidence" value="ECO:0007669"/>
    <property type="project" value="UniProtKB-KW"/>
</dbReference>
<evidence type="ECO:0000259" key="6">
    <source>
        <dbReference type="Pfam" id="PF08281"/>
    </source>
</evidence>
<dbReference type="InterPro" id="IPR039425">
    <property type="entry name" value="RNA_pol_sigma-70-like"/>
</dbReference>
<evidence type="ECO:0000313" key="7">
    <source>
        <dbReference type="EMBL" id="NER09163.1"/>
    </source>
</evidence>
<keyword evidence="4" id="KW-0804">Transcription</keyword>
<evidence type="ECO:0000256" key="2">
    <source>
        <dbReference type="ARBA" id="ARBA00023015"/>
    </source>
</evidence>
<reference evidence="7 8" key="1">
    <citation type="submission" date="2020-01" db="EMBL/GenBank/DDBJ databases">
        <title>Muriicola jejuensis KCTC 22299.</title>
        <authorList>
            <person name="Wang G."/>
        </authorList>
    </citation>
    <scope>NUCLEOTIDE SEQUENCE [LARGE SCALE GENOMIC DNA]</scope>
    <source>
        <strain evidence="7 8">KCTC 22299</strain>
    </source>
</reference>
<dbReference type="SUPFAM" id="SSF88659">
    <property type="entry name" value="Sigma3 and sigma4 domains of RNA polymerase sigma factors"/>
    <property type="match status" value="1"/>
</dbReference>
<dbReference type="AlphaFoldDB" id="A0A6P0UCZ6"/>
<dbReference type="SUPFAM" id="SSF88946">
    <property type="entry name" value="Sigma2 domain of RNA polymerase sigma factors"/>
    <property type="match status" value="1"/>
</dbReference>
<dbReference type="InterPro" id="IPR007627">
    <property type="entry name" value="RNA_pol_sigma70_r2"/>
</dbReference>
<sequence>MMPSEDPVLVKRTLSGDTQAFECLVERYKHMVFTLAVRMLRNREEAEESAQDTFLKAYKNLESYRGGARFSTWLYKIAYHHCLDQLKKRKSRPETTDLDSQRIISQGYEAGILDKMERDHRQHHIRVAIQSLAEQDAAIITMYYFEEWSIKEISEVTELSPQVVKVRLFRSRKQLASSLRPILEAEKQ</sequence>
<comment type="caution">
    <text evidence="7">The sequence shown here is derived from an EMBL/GenBank/DDBJ whole genome shotgun (WGS) entry which is preliminary data.</text>
</comment>
<evidence type="ECO:0000256" key="1">
    <source>
        <dbReference type="ARBA" id="ARBA00010641"/>
    </source>
</evidence>
<keyword evidence="8" id="KW-1185">Reference proteome</keyword>
<accession>A0A6P0UCZ6</accession>
<dbReference type="GO" id="GO:0006352">
    <property type="term" value="P:DNA-templated transcription initiation"/>
    <property type="evidence" value="ECO:0007669"/>
    <property type="project" value="InterPro"/>
</dbReference>
<dbReference type="PANTHER" id="PTHR43133:SF51">
    <property type="entry name" value="RNA POLYMERASE SIGMA FACTOR"/>
    <property type="match status" value="1"/>
</dbReference>
<evidence type="ECO:0000256" key="4">
    <source>
        <dbReference type="ARBA" id="ARBA00023163"/>
    </source>
</evidence>
<dbReference type="GO" id="GO:0003677">
    <property type="term" value="F:DNA binding"/>
    <property type="evidence" value="ECO:0007669"/>
    <property type="project" value="InterPro"/>
</dbReference>
<dbReference type="Gene3D" id="1.10.10.10">
    <property type="entry name" value="Winged helix-like DNA-binding domain superfamily/Winged helix DNA-binding domain"/>
    <property type="match status" value="1"/>
</dbReference>
<organism evidence="7 8">
    <name type="scientific">Muriicola jejuensis</name>
    <dbReference type="NCBI Taxonomy" id="504488"/>
    <lineage>
        <taxon>Bacteria</taxon>
        <taxon>Pseudomonadati</taxon>
        <taxon>Bacteroidota</taxon>
        <taxon>Flavobacteriia</taxon>
        <taxon>Flavobacteriales</taxon>
        <taxon>Flavobacteriaceae</taxon>
        <taxon>Muriicola</taxon>
    </lineage>
</organism>
<feature type="domain" description="RNA polymerase sigma factor 70 region 4 type 2" evidence="6">
    <location>
        <begin position="125"/>
        <end position="175"/>
    </location>
</feature>
<dbReference type="InterPro" id="IPR013325">
    <property type="entry name" value="RNA_pol_sigma_r2"/>
</dbReference>
<dbReference type="EMBL" id="JAABOP010000001">
    <property type="protein sequence ID" value="NER09163.1"/>
    <property type="molecule type" value="Genomic_DNA"/>
</dbReference>
<dbReference type="InterPro" id="IPR013249">
    <property type="entry name" value="RNA_pol_sigma70_r4_t2"/>
</dbReference>
<comment type="similarity">
    <text evidence="1">Belongs to the sigma-70 factor family. ECF subfamily.</text>
</comment>
<dbReference type="PANTHER" id="PTHR43133">
    <property type="entry name" value="RNA POLYMERASE ECF-TYPE SIGMA FACTO"/>
    <property type="match status" value="1"/>
</dbReference>
<evidence type="ECO:0000256" key="3">
    <source>
        <dbReference type="ARBA" id="ARBA00023082"/>
    </source>
</evidence>
<feature type="domain" description="RNA polymerase sigma-70 region 2" evidence="5">
    <location>
        <begin position="24"/>
        <end position="91"/>
    </location>
</feature>
<dbReference type="InterPro" id="IPR036388">
    <property type="entry name" value="WH-like_DNA-bd_sf"/>
</dbReference>
<dbReference type="InterPro" id="IPR014284">
    <property type="entry name" value="RNA_pol_sigma-70_dom"/>
</dbReference>
<evidence type="ECO:0000259" key="5">
    <source>
        <dbReference type="Pfam" id="PF04542"/>
    </source>
</evidence>
<dbReference type="Proteomes" id="UP000468443">
    <property type="component" value="Unassembled WGS sequence"/>
</dbReference>
<name>A0A6P0UCZ6_9FLAO</name>
<dbReference type="Pfam" id="PF04542">
    <property type="entry name" value="Sigma70_r2"/>
    <property type="match status" value="1"/>
</dbReference>
<evidence type="ECO:0000313" key="8">
    <source>
        <dbReference type="Proteomes" id="UP000468443"/>
    </source>
</evidence>